<dbReference type="Gene3D" id="3.40.50.450">
    <property type="match status" value="1"/>
</dbReference>
<reference evidence="3 4" key="1">
    <citation type="journal article" date="2009" name="PLoS Genet.">
        <title>Adaptations to submarine hydrothermal environments exemplified by the genome of Nautilia profundicola.</title>
        <authorList>
            <person name="Campbell B.J."/>
            <person name="Smith J.L."/>
            <person name="Hanson T.E."/>
            <person name="Klotz M.G."/>
            <person name="Stein L.Y."/>
            <person name="Lee C.K."/>
            <person name="Wu D."/>
            <person name="Robinson J.M."/>
            <person name="Khouri H.M."/>
            <person name="Eisen J.A."/>
            <person name="Cary S.C."/>
        </authorList>
    </citation>
    <scope>NUCLEOTIDE SEQUENCE [LARGE SCALE GENOMIC DNA]</scope>
    <source>
        <strain evidence="4">ATCC BAA-1463 / DSM 18972 / AmH</strain>
    </source>
</reference>
<name>B9L6N5_NAUPA</name>
<dbReference type="AlphaFoldDB" id="B9L6N5"/>
<dbReference type="EC" id="3.2.2.n1" evidence="2"/>
<evidence type="ECO:0000256" key="1">
    <source>
        <dbReference type="ARBA" id="ARBA00000274"/>
    </source>
</evidence>
<dbReference type="OrthoDB" id="9801098at2"/>
<keyword evidence="2" id="KW-0378">Hydrolase</keyword>
<dbReference type="InterPro" id="IPR031100">
    <property type="entry name" value="LOG_fam"/>
</dbReference>
<dbReference type="InterPro" id="IPR052341">
    <property type="entry name" value="LOG_family_nucleotidases"/>
</dbReference>
<dbReference type="Pfam" id="PF03641">
    <property type="entry name" value="Lysine_decarbox"/>
    <property type="match status" value="1"/>
</dbReference>
<dbReference type="RefSeq" id="WP_015902322.1">
    <property type="nucleotide sequence ID" value="NC_012115.1"/>
</dbReference>
<dbReference type="InterPro" id="IPR005269">
    <property type="entry name" value="LOG"/>
</dbReference>
<dbReference type="GO" id="GO:0008714">
    <property type="term" value="F:AMP nucleosidase activity"/>
    <property type="evidence" value="ECO:0007669"/>
    <property type="project" value="UniProtKB-EC"/>
</dbReference>
<dbReference type="STRING" id="598659.NAMH_1643"/>
<dbReference type="HOGENOM" id="CLU_058336_0_5_7"/>
<gene>
    <name evidence="3" type="ordered locus">NAMH_1643</name>
</gene>
<dbReference type="KEGG" id="nam:NAMH_1643"/>
<keyword evidence="4" id="KW-1185">Reference proteome</keyword>
<evidence type="ECO:0000256" key="2">
    <source>
        <dbReference type="RuleBase" id="RU363015"/>
    </source>
</evidence>
<dbReference type="PANTHER" id="PTHR43393">
    <property type="entry name" value="CYTOKININ RIBOSIDE 5'-MONOPHOSPHATE PHOSPHORIBOHYDROLASE"/>
    <property type="match status" value="1"/>
</dbReference>
<organism evidence="3 4">
    <name type="scientific">Nautilia profundicola (strain ATCC BAA-1463 / DSM 18972 / AmH)</name>
    <dbReference type="NCBI Taxonomy" id="598659"/>
    <lineage>
        <taxon>Bacteria</taxon>
        <taxon>Pseudomonadati</taxon>
        <taxon>Campylobacterota</taxon>
        <taxon>Epsilonproteobacteria</taxon>
        <taxon>Nautiliales</taxon>
        <taxon>Nautiliaceae</taxon>
        <taxon>Nautilia</taxon>
    </lineage>
</organism>
<dbReference type="GO" id="GO:0009691">
    <property type="term" value="P:cytokinin biosynthetic process"/>
    <property type="evidence" value="ECO:0007669"/>
    <property type="project" value="UniProtKB-UniRule"/>
</dbReference>
<dbReference type="PANTHER" id="PTHR43393:SF2">
    <property type="entry name" value="CYTOKININ RIBOSIDE 5'-MONOPHOSPHATE PHOSPHORIBOHYDROLASE"/>
    <property type="match status" value="1"/>
</dbReference>
<dbReference type="EMBL" id="CP001279">
    <property type="protein sequence ID" value="ACM93270.1"/>
    <property type="molecule type" value="Genomic_DNA"/>
</dbReference>
<dbReference type="GO" id="GO:0005829">
    <property type="term" value="C:cytosol"/>
    <property type="evidence" value="ECO:0007669"/>
    <property type="project" value="TreeGrafter"/>
</dbReference>
<dbReference type="NCBIfam" id="TIGR00730">
    <property type="entry name" value="Rossman fold protein, TIGR00730 family"/>
    <property type="match status" value="1"/>
</dbReference>
<evidence type="ECO:0000313" key="4">
    <source>
        <dbReference type="Proteomes" id="UP000000448"/>
    </source>
</evidence>
<dbReference type="eggNOG" id="COG1611">
    <property type="taxonomic scope" value="Bacteria"/>
</dbReference>
<accession>B9L6N5</accession>
<comment type="catalytic activity">
    <reaction evidence="1">
        <text>AMP + H2O = D-ribose 5-phosphate + adenine</text>
        <dbReference type="Rhea" id="RHEA:20129"/>
        <dbReference type="ChEBI" id="CHEBI:15377"/>
        <dbReference type="ChEBI" id="CHEBI:16708"/>
        <dbReference type="ChEBI" id="CHEBI:78346"/>
        <dbReference type="ChEBI" id="CHEBI:456215"/>
        <dbReference type="EC" id="3.2.2.4"/>
    </reaction>
</comment>
<evidence type="ECO:0000313" key="3">
    <source>
        <dbReference type="EMBL" id="ACM93270.1"/>
    </source>
</evidence>
<comment type="similarity">
    <text evidence="2">Belongs to the LOG family.</text>
</comment>
<sequence length="222" mass="25465">MRDIQKEFLDNRNINKDVWRIFRVISDFTDAFDELEDIPPAVSIFGSAREKPGHYYYEKATEISRGLSDKGYAIITGGGPGIMEAANKGAKVSIGLNIELPHEQHINPYVKTSLKFKYFFTRKVTFLKYSVATVMMPGGFGTLDELSEVLTLVQTKRMSQIPIVFFGSEFYKPLLDFYEKMLEMKYISPEDKKLYLVTDDVQEVVDYISQNAPITEILKNKQ</sequence>
<protein>
    <recommendedName>
        <fullName evidence="2">Cytokinin riboside 5'-monophosphate phosphoribohydrolase</fullName>
        <ecNumber evidence="2">3.2.2.n1</ecNumber>
    </recommendedName>
</protein>
<proteinExistence type="inferred from homology"/>
<keyword evidence="2" id="KW-0203">Cytokinin biosynthesis</keyword>
<dbReference type="SUPFAM" id="SSF102405">
    <property type="entry name" value="MCP/YpsA-like"/>
    <property type="match status" value="1"/>
</dbReference>
<dbReference type="Proteomes" id="UP000000448">
    <property type="component" value="Chromosome"/>
</dbReference>